<keyword evidence="3" id="KW-1185">Reference proteome</keyword>
<reference evidence="3" key="1">
    <citation type="journal article" date="2017" name="Acta Aliment.">
        <title>Plant polysaccharide degrading enzyme system of Thermpbifida cellulosilytica TB100 revealed by de novo genome project data.</title>
        <authorList>
            <person name="Toth A."/>
            <person name="Baka E."/>
            <person name="Luzics S."/>
            <person name="Bata-Vidacs I."/>
            <person name="Nagy I."/>
            <person name="Balint B."/>
            <person name="Herceg R."/>
            <person name="Olasz F."/>
            <person name="Wilk T."/>
            <person name="Nagy T."/>
            <person name="Kriszt B."/>
            <person name="Nagy I."/>
            <person name="Kukolya J."/>
        </authorList>
    </citation>
    <scope>NUCLEOTIDE SEQUENCE [LARGE SCALE GENOMIC DNA]</scope>
    <source>
        <strain evidence="3">TB100</strain>
    </source>
</reference>
<keyword evidence="1" id="KW-1133">Transmembrane helix</keyword>
<dbReference type="PATRIC" id="fig|665004.4.peg.124"/>
<accession>A0A147KJS5</accession>
<comment type="caution">
    <text evidence="2">The sequence shown here is derived from an EMBL/GenBank/DDBJ whole genome shotgun (WGS) entry which is preliminary data.</text>
</comment>
<evidence type="ECO:0000313" key="2">
    <source>
        <dbReference type="EMBL" id="KUP97546.1"/>
    </source>
</evidence>
<sequence>MANRLAKTAPTTRVALPKGVVFCVFLTVPALVTGWMWSGNPLWAVAAGAVAVLAFAVTALVYRSDGRSGPGRRTVELYGGPLDGELLDLSTVPEEQLVRGVVTLPVRGGGTSRYAQDPSGVLRHVGGC</sequence>
<dbReference type="STRING" id="665004.AC529_06225"/>
<gene>
    <name evidence="2" type="ORF">AC529_06225</name>
</gene>
<dbReference type="OrthoDB" id="3872412at2"/>
<protein>
    <submittedName>
        <fullName evidence="2">Uncharacterized protein</fullName>
    </submittedName>
</protein>
<dbReference type="RefSeq" id="WP_068752975.1">
    <property type="nucleotide sequence ID" value="NZ_KQ950180.1"/>
</dbReference>
<evidence type="ECO:0000256" key="1">
    <source>
        <dbReference type="SAM" id="Phobius"/>
    </source>
</evidence>
<dbReference type="AlphaFoldDB" id="A0A147KJS5"/>
<name>A0A147KJS5_THECS</name>
<feature type="transmembrane region" description="Helical" evidence="1">
    <location>
        <begin position="43"/>
        <end position="62"/>
    </location>
</feature>
<feature type="transmembrane region" description="Helical" evidence="1">
    <location>
        <begin position="20"/>
        <end position="37"/>
    </location>
</feature>
<keyword evidence="1" id="KW-0472">Membrane</keyword>
<dbReference type="EMBL" id="LGEM01000023">
    <property type="protein sequence ID" value="KUP97546.1"/>
    <property type="molecule type" value="Genomic_DNA"/>
</dbReference>
<proteinExistence type="predicted"/>
<dbReference type="Proteomes" id="UP000074382">
    <property type="component" value="Unassembled WGS sequence"/>
</dbReference>
<keyword evidence="1" id="KW-0812">Transmembrane</keyword>
<organism evidence="2 3">
    <name type="scientific">Thermobifida cellulosilytica TB100</name>
    <dbReference type="NCBI Taxonomy" id="665004"/>
    <lineage>
        <taxon>Bacteria</taxon>
        <taxon>Bacillati</taxon>
        <taxon>Actinomycetota</taxon>
        <taxon>Actinomycetes</taxon>
        <taxon>Streptosporangiales</taxon>
        <taxon>Nocardiopsidaceae</taxon>
        <taxon>Thermobifida</taxon>
    </lineage>
</organism>
<evidence type="ECO:0000313" key="3">
    <source>
        <dbReference type="Proteomes" id="UP000074382"/>
    </source>
</evidence>